<sequence>MRKHLRFSTRTMLFAATVVAMALCWIRWPMMTASSFVANPDVPTDRIIVDFDTLDEQIERIRFFASDERNSGVELKAFNRTFADVLLGVQHFDYGMYDVTARRGKVAVYGPYFSFGAGKIRR</sequence>
<name>A0ABT7PDR2_9BACT</name>
<protein>
    <recommendedName>
        <fullName evidence="3">DUF4230 domain-containing protein</fullName>
    </recommendedName>
</protein>
<dbReference type="Proteomes" id="UP001239462">
    <property type="component" value="Unassembled WGS sequence"/>
</dbReference>
<reference evidence="1 2" key="1">
    <citation type="submission" date="2023-06" db="EMBL/GenBank/DDBJ databases">
        <title>Roseiconus lacunae JC819 isolated from Gulf of Mannar region, Tamil Nadu.</title>
        <authorList>
            <person name="Pk S."/>
            <person name="Ch S."/>
            <person name="Ch V.R."/>
        </authorList>
    </citation>
    <scope>NUCLEOTIDE SEQUENCE [LARGE SCALE GENOMIC DNA]</scope>
    <source>
        <strain evidence="1 2">JC819</strain>
    </source>
</reference>
<dbReference type="RefSeq" id="WP_289162311.1">
    <property type="nucleotide sequence ID" value="NZ_JASZZN010000003.1"/>
</dbReference>
<organism evidence="1 2">
    <name type="scientific">Roseiconus lacunae</name>
    <dbReference type="NCBI Taxonomy" id="2605694"/>
    <lineage>
        <taxon>Bacteria</taxon>
        <taxon>Pseudomonadati</taxon>
        <taxon>Planctomycetota</taxon>
        <taxon>Planctomycetia</taxon>
        <taxon>Pirellulales</taxon>
        <taxon>Pirellulaceae</taxon>
        <taxon>Roseiconus</taxon>
    </lineage>
</organism>
<evidence type="ECO:0000313" key="2">
    <source>
        <dbReference type="Proteomes" id="UP001239462"/>
    </source>
</evidence>
<evidence type="ECO:0008006" key="3">
    <source>
        <dbReference type="Google" id="ProtNLM"/>
    </source>
</evidence>
<comment type="caution">
    <text evidence="1">The sequence shown here is derived from an EMBL/GenBank/DDBJ whole genome shotgun (WGS) entry which is preliminary data.</text>
</comment>
<evidence type="ECO:0000313" key="1">
    <source>
        <dbReference type="EMBL" id="MDM4014627.1"/>
    </source>
</evidence>
<gene>
    <name evidence="1" type="ORF">QTN89_04235</name>
</gene>
<keyword evidence="2" id="KW-1185">Reference proteome</keyword>
<accession>A0ABT7PDR2</accession>
<dbReference type="EMBL" id="JASZZN010000003">
    <property type="protein sequence ID" value="MDM4014627.1"/>
    <property type="molecule type" value="Genomic_DNA"/>
</dbReference>
<proteinExistence type="predicted"/>